<dbReference type="Pfam" id="PF00001">
    <property type="entry name" value="7tm_1"/>
    <property type="match status" value="1"/>
</dbReference>
<dbReference type="GO" id="GO:0071880">
    <property type="term" value="P:adenylate cyclase-activating adrenergic receptor signaling pathway"/>
    <property type="evidence" value="ECO:0007669"/>
    <property type="project" value="TreeGrafter"/>
</dbReference>
<feature type="transmembrane region" description="Helical" evidence="12">
    <location>
        <begin position="153"/>
        <end position="173"/>
    </location>
</feature>
<evidence type="ECO:0000313" key="15">
    <source>
        <dbReference type="Proteomes" id="UP001219934"/>
    </source>
</evidence>
<keyword evidence="5 12" id="KW-1133">Transmembrane helix</keyword>
<feature type="transmembrane region" description="Helical" evidence="12">
    <location>
        <begin position="193"/>
        <end position="215"/>
    </location>
</feature>
<dbReference type="Proteomes" id="UP001219934">
    <property type="component" value="Unassembled WGS sequence"/>
</dbReference>
<dbReference type="PANTHER" id="PTHR24248">
    <property type="entry name" value="ADRENERGIC RECEPTOR-RELATED G-PROTEIN COUPLED RECEPTOR"/>
    <property type="match status" value="1"/>
</dbReference>
<comment type="similarity">
    <text evidence="11">Belongs to the G-protein coupled receptor 1 family.</text>
</comment>
<dbReference type="PROSITE" id="PS50262">
    <property type="entry name" value="G_PROTEIN_RECEP_F1_2"/>
    <property type="match status" value="1"/>
</dbReference>
<evidence type="ECO:0000256" key="8">
    <source>
        <dbReference type="ARBA" id="ARBA00023157"/>
    </source>
</evidence>
<accession>A0AAD6A6H0</accession>
<keyword evidence="7 12" id="KW-0472">Membrane</keyword>
<dbReference type="GO" id="GO:0043410">
    <property type="term" value="P:positive regulation of MAPK cascade"/>
    <property type="evidence" value="ECO:0007669"/>
    <property type="project" value="TreeGrafter"/>
</dbReference>
<dbReference type="Gene3D" id="1.20.1070.10">
    <property type="entry name" value="Rhodopsin 7-helix transmembrane proteins"/>
    <property type="match status" value="1"/>
</dbReference>
<dbReference type="SUPFAM" id="SSF81321">
    <property type="entry name" value="Family A G protein-coupled receptor-like"/>
    <property type="match status" value="1"/>
</dbReference>
<keyword evidence="2" id="KW-1003">Cell membrane</keyword>
<evidence type="ECO:0000256" key="9">
    <source>
        <dbReference type="ARBA" id="ARBA00023170"/>
    </source>
</evidence>
<dbReference type="FunFam" id="1.20.1070.10:FF:000523">
    <property type="entry name" value="5-hydroxytryptamine receptor 2B"/>
    <property type="match status" value="1"/>
</dbReference>
<evidence type="ECO:0000256" key="2">
    <source>
        <dbReference type="ARBA" id="ARBA00022475"/>
    </source>
</evidence>
<dbReference type="SMART" id="SM01381">
    <property type="entry name" value="7TM_GPCR_Srsx"/>
    <property type="match status" value="1"/>
</dbReference>
<organism evidence="14 15">
    <name type="scientific">Pogonophryne albipinna</name>
    <dbReference type="NCBI Taxonomy" id="1090488"/>
    <lineage>
        <taxon>Eukaryota</taxon>
        <taxon>Metazoa</taxon>
        <taxon>Chordata</taxon>
        <taxon>Craniata</taxon>
        <taxon>Vertebrata</taxon>
        <taxon>Euteleostomi</taxon>
        <taxon>Actinopterygii</taxon>
        <taxon>Neopterygii</taxon>
        <taxon>Teleostei</taxon>
        <taxon>Neoteleostei</taxon>
        <taxon>Acanthomorphata</taxon>
        <taxon>Eupercaria</taxon>
        <taxon>Perciformes</taxon>
        <taxon>Notothenioidei</taxon>
        <taxon>Pogonophryne</taxon>
    </lineage>
</organism>
<name>A0AAD6A6H0_9TELE</name>
<comment type="caution">
    <text evidence="14">The sequence shown here is derived from an EMBL/GenBank/DDBJ whole genome shotgun (WGS) entry which is preliminary data.</text>
</comment>
<feature type="transmembrane region" description="Helical" evidence="12">
    <location>
        <begin position="251"/>
        <end position="276"/>
    </location>
</feature>
<evidence type="ECO:0000256" key="10">
    <source>
        <dbReference type="ARBA" id="ARBA00023224"/>
    </source>
</evidence>
<evidence type="ECO:0000256" key="3">
    <source>
        <dbReference type="ARBA" id="ARBA00022610"/>
    </source>
</evidence>
<dbReference type="GO" id="GO:0007204">
    <property type="term" value="P:positive regulation of cytosolic calcium ion concentration"/>
    <property type="evidence" value="ECO:0007669"/>
    <property type="project" value="TreeGrafter"/>
</dbReference>
<evidence type="ECO:0000256" key="6">
    <source>
        <dbReference type="ARBA" id="ARBA00023040"/>
    </source>
</evidence>
<evidence type="ECO:0000259" key="13">
    <source>
        <dbReference type="PROSITE" id="PS50262"/>
    </source>
</evidence>
<gene>
    <name evidence="14" type="ORF">JOQ06_007889</name>
</gene>
<dbReference type="GO" id="GO:0004937">
    <property type="term" value="F:alpha1-adrenergic receptor activity"/>
    <property type="evidence" value="ECO:0007669"/>
    <property type="project" value="TreeGrafter"/>
</dbReference>
<keyword evidence="4 11" id="KW-0812">Transmembrane</keyword>
<dbReference type="GO" id="GO:0007200">
    <property type="term" value="P:phospholipase C-activating G protein-coupled receptor signaling pathway"/>
    <property type="evidence" value="ECO:0007669"/>
    <property type="project" value="TreeGrafter"/>
</dbReference>
<dbReference type="PANTHER" id="PTHR24248:SF17">
    <property type="entry name" value="ALPHA-1B ADRENERGIC RECEPTOR"/>
    <property type="match status" value="1"/>
</dbReference>
<keyword evidence="3" id="KW-0085">Behavior</keyword>
<dbReference type="GO" id="GO:0051378">
    <property type="term" value="F:serotonin binding"/>
    <property type="evidence" value="ECO:0007669"/>
    <property type="project" value="UniProtKB-ARBA"/>
</dbReference>
<feature type="transmembrane region" description="Helical" evidence="12">
    <location>
        <begin position="74"/>
        <end position="92"/>
    </location>
</feature>
<feature type="domain" description="G-protein coupled receptors family 1 profile" evidence="13">
    <location>
        <begin position="53"/>
        <end position="290"/>
    </location>
</feature>
<dbReference type="PROSITE" id="PS00237">
    <property type="entry name" value="G_PROTEIN_RECEP_F1_1"/>
    <property type="match status" value="1"/>
</dbReference>
<evidence type="ECO:0000313" key="14">
    <source>
        <dbReference type="EMBL" id="KAJ4919263.1"/>
    </source>
</evidence>
<feature type="transmembrane region" description="Helical" evidence="12">
    <location>
        <begin position="112"/>
        <end position="132"/>
    </location>
</feature>
<keyword evidence="9 11" id="KW-0675">Receptor</keyword>
<keyword evidence="10 11" id="KW-0807">Transducer</keyword>
<reference evidence="14" key="1">
    <citation type="submission" date="2022-11" db="EMBL/GenBank/DDBJ databases">
        <title>Chromosome-level genome of Pogonophryne albipinna.</title>
        <authorList>
            <person name="Jo E."/>
        </authorList>
    </citation>
    <scope>NUCLEOTIDE SEQUENCE</scope>
    <source>
        <strain evidence="14">SGF0006</strain>
        <tissue evidence="14">Muscle</tissue>
    </source>
</reference>
<evidence type="ECO:0000256" key="4">
    <source>
        <dbReference type="ARBA" id="ARBA00022692"/>
    </source>
</evidence>
<evidence type="ECO:0000256" key="5">
    <source>
        <dbReference type="ARBA" id="ARBA00022989"/>
    </source>
</evidence>
<protein>
    <recommendedName>
        <fullName evidence="13">G-protein coupled receptors family 1 profile domain-containing protein</fullName>
    </recommendedName>
</protein>
<dbReference type="EMBL" id="JAPTMU010000316">
    <property type="protein sequence ID" value="KAJ4919263.1"/>
    <property type="molecule type" value="Genomic_DNA"/>
</dbReference>
<dbReference type="InterPro" id="IPR000276">
    <property type="entry name" value="GPCR_Rhodpsn"/>
</dbReference>
<keyword evidence="8" id="KW-1015">Disulfide bond</keyword>
<dbReference type="GO" id="GO:0005886">
    <property type="term" value="C:plasma membrane"/>
    <property type="evidence" value="ECO:0007669"/>
    <property type="project" value="UniProtKB-SubCell"/>
</dbReference>
<comment type="subcellular location">
    <subcellularLocation>
        <location evidence="1">Cell membrane</location>
        <topology evidence="1">Multi-pass membrane protein</topology>
    </subcellularLocation>
</comment>
<keyword evidence="15" id="KW-1185">Reference proteome</keyword>
<evidence type="ECO:0000256" key="11">
    <source>
        <dbReference type="RuleBase" id="RU000688"/>
    </source>
</evidence>
<dbReference type="GO" id="GO:0007267">
    <property type="term" value="P:cell-cell signaling"/>
    <property type="evidence" value="ECO:0007669"/>
    <property type="project" value="TreeGrafter"/>
</dbReference>
<dbReference type="PRINTS" id="PR00237">
    <property type="entry name" value="GPCRRHODOPSN"/>
</dbReference>
<evidence type="ECO:0000256" key="12">
    <source>
        <dbReference type="SAM" id="Phobius"/>
    </source>
</evidence>
<evidence type="ECO:0000256" key="7">
    <source>
        <dbReference type="ARBA" id="ARBA00023136"/>
    </source>
</evidence>
<proteinExistence type="inferred from homology"/>
<dbReference type="AlphaFoldDB" id="A0AAD6A6H0"/>
<evidence type="ECO:0000256" key="1">
    <source>
        <dbReference type="ARBA" id="ARBA00004651"/>
    </source>
</evidence>
<dbReference type="InterPro" id="IPR017452">
    <property type="entry name" value="GPCR_Rhodpsn_7TM"/>
</dbReference>
<keyword evidence="6 11" id="KW-0297">G-protein coupled receptor</keyword>
<sequence length="290" mass="32148">MSMWTNGSSSELQPRIEAPLLGTNSSSDPPLVLVRAVLVGLVLGSFILFAIVGNILVILAVVCNRHLRTPTNYFIINLALADLLLGSTVLPVSASLEILDHWVFGRVFCDVWAALDVLCCSASILSLCLISIDRFVGVSRPLQYRCIVTETRALLGMLGVWILAAVISVGPLFGWKQPPAQDSSVCLITEEPFYALFSSLGSFYFPLFIILFMYFRVYVVAKRTTRNLEAGDPGRSTLSLKLMKFSREKKAAKTLGVVVGMFVLCWLPFFLALPLVRLRLPECLWFHISR</sequence>
<feature type="transmembrane region" description="Helical" evidence="12">
    <location>
        <begin position="36"/>
        <end position="62"/>
    </location>
</feature>